<accession>A0ACB5R7U3</accession>
<organism evidence="1 2">
    <name type="scientific">Inconstantimicrobium mannanitabidum</name>
    <dbReference type="NCBI Taxonomy" id="1604901"/>
    <lineage>
        <taxon>Bacteria</taxon>
        <taxon>Bacillati</taxon>
        <taxon>Bacillota</taxon>
        <taxon>Clostridia</taxon>
        <taxon>Eubacteriales</taxon>
        <taxon>Clostridiaceae</taxon>
        <taxon>Inconstantimicrobium</taxon>
    </lineage>
</organism>
<name>A0ACB5R7U3_9CLOT</name>
<gene>
    <name evidence="1" type="ORF">rsdtw13_03410</name>
</gene>
<reference evidence="1" key="1">
    <citation type="journal article" date="2025" name="Int. J. Syst. Evol. Microbiol.">
        <title>Inconstantimicrobium mannanitabidum sp. nov., a novel member of the family Clostridiaceae isolated from anoxic soil under the treatment of reductive soil disinfestation.</title>
        <authorList>
            <person name="Ueki A."/>
            <person name="Tonouchi A."/>
            <person name="Honma S."/>
            <person name="Kaku N."/>
            <person name="Ueki K."/>
        </authorList>
    </citation>
    <scope>NUCLEOTIDE SEQUENCE</scope>
    <source>
        <strain evidence="1">TW13</strain>
    </source>
</reference>
<proteinExistence type="predicted"/>
<keyword evidence="2" id="KW-1185">Reference proteome</keyword>
<evidence type="ECO:0000313" key="2">
    <source>
        <dbReference type="Proteomes" id="UP001058074"/>
    </source>
</evidence>
<sequence length="129" mass="15078">MIDLDEFSMVLNQKSIKHDLQNIDDDIQQIIFKLNDKEVNMFLCEETHIKMFISLNKCIKDMNVEKALEKINDINVTDNEITLALLGDNKIYITKSIPFIGEVDWEKIFSILQEIVDRSEKVVSNFIQL</sequence>
<dbReference type="EMBL" id="BROD01000001">
    <property type="protein sequence ID" value="GKX65083.1"/>
    <property type="molecule type" value="Genomic_DNA"/>
</dbReference>
<protein>
    <submittedName>
        <fullName evidence="1">Uncharacterized protein</fullName>
    </submittedName>
</protein>
<dbReference type="Proteomes" id="UP001058074">
    <property type="component" value="Unassembled WGS sequence"/>
</dbReference>
<comment type="caution">
    <text evidence="1">The sequence shown here is derived from an EMBL/GenBank/DDBJ whole genome shotgun (WGS) entry which is preliminary data.</text>
</comment>
<evidence type="ECO:0000313" key="1">
    <source>
        <dbReference type="EMBL" id="GKX65083.1"/>
    </source>
</evidence>